<dbReference type="InterPro" id="IPR027110">
    <property type="entry name" value="PDHB_mito-type"/>
</dbReference>
<dbReference type="SUPFAM" id="SSF51230">
    <property type="entry name" value="Single hybrid motif"/>
    <property type="match status" value="1"/>
</dbReference>
<dbReference type="InterPro" id="IPR003016">
    <property type="entry name" value="2-oxoA_DH_lipoyl-BS"/>
</dbReference>
<evidence type="ECO:0000256" key="1">
    <source>
        <dbReference type="ARBA" id="ARBA00001938"/>
    </source>
</evidence>
<keyword evidence="8 10" id="KW-0786">Thiamine pyrophosphate</keyword>
<dbReference type="NCBIfam" id="NF008854">
    <property type="entry name" value="PRK11892.1"/>
    <property type="match status" value="1"/>
</dbReference>
<comment type="subunit">
    <text evidence="3">Heterodimer of an alpha and a beta chain.</text>
</comment>
<dbReference type="CDD" id="cd06849">
    <property type="entry name" value="lipoyl_domain"/>
    <property type="match status" value="1"/>
</dbReference>
<dbReference type="PROSITE" id="PS50968">
    <property type="entry name" value="BIOTINYL_LIPOYL"/>
    <property type="match status" value="1"/>
</dbReference>
<evidence type="ECO:0000256" key="5">
    <source>
        <dbReference type="ARBA" id="ARBA00016138"/>
    </source>
</evidence>
<dbReference type="NCBIfam" id="NF006667">
    <property type="entry name" value="PRK09212.1"/>
    <property type="match status" value="1"/>
</dbReference>
<comment type="caution">
    <text evidence="13">The sequence shown here is derived from an EMBL/GenBank/DDBJ whole genome shotgun (WGS) entry which is preliminary data.</text>
</comment>
<dbReference type="Pfam" id="PF02779">
    <property type="entry name" value="Transket_pyr"/>
    <property type="match status" value="1"/>
</dbReference>
<evidence type="ECO:0000256" key="7">
    <source>
        <dbReference type="ARBA" id="ARBA00023002"/>
    </source>
</evidence>
<evidence type="ECO:0000256" key="11">
    <source>
        <dbReference type="SAM" id="MobiDB-lite"/>
    </source>
</evidence>
<dbReference type="RefSeq" id="WP_207445984.1">
    <property type="nucleotide sequence ID" value="NZ_CP061091.1"/>
</dbReference>
<dbReference type="InterPro" id="IPR005475">
    <property type="entry name" value="Transketolase-like_Pyr-bd"/>
</dbReference>
<evidence type="ECO:0000256" key="9">
    <source>
        <dbReference type="ARBA" id="ARBA00023317"/>
    </source>
</evidence>
<evidence type="ECO:0000256" key="2">
    <source>
        <dbReference type="ARBA" id="ARBA00001964"/>
    </source>
</evidence>
<dbReference type="PANTHER" id="PTHR11624:SF96">
    <property type="entry name" value="PYRUVATE DEHYDROGENASE E1 COMPONENT SUBUNIT BETA, MITOCHONDRIAL"/>
    <property type="match status" value="1"/>
</dbReference>
<dbReference type="InterPro" id="IPR029061">
    <property type="entry name" value="THDP-binding"/>
</dbReference>
<dbReference type="Gene3D" id="2.40.50.100">
    <property type="match status" value="1"/>
</dbReference>
<dbReference type="SUPFAM" id="SSF52518">
    <property type="entry name" value="Thiamin diphosphate-binding fold (THDP-binding)"/>
    <property type="match status" value="1"/>
</dbReference>
<evidence type="ECO:0000256" key="4">
    <source>
        <dbReference type="ARBA" id="ARBA00012281"/>
    </source>
</evidence>
<feature type="region of interest" description="Disordered" evidence="11">
    <location>
        <begin position="78"/>
        <end position="97"/>
    </location>
</feature>
<evidence type="ECO:0000256" key="6">
    <source>
        <dbReference type="ARBA" id="ARBA00022823"/>
    </source>
</evidence>
<keyword evidence="9 10" id="KW-0670">Pyruvate</keyword>
<keyword evidence="6" id="KW-0450">Lipoyl</keyword>
<dbReference type="Gene3D" id="3.40.50.920">
    <property type="match status" value="1"/>
</dbReference>
<dbReference type="Proteomes" id="UP001518990">
    <property type="component" value="Unassembled WGS sequence"/>
</dbReference>
<dbReference type="InterPro" id="IPR000089">
    <property type="entry name" value="Biotin_lipoyl"/>
</dbReference>
<dbReference type="Pfam" id="PF02780">
    <property type="entry name" value="Transketolase_C"/>
    <property type="match status" value="1"/>
</dbReference>
<feature type="compositionally biased region" description="Low complexity" evidence="11">
    <location>
        <begin position="126"/>
        <end position="136"/>
    </location>
</feature>
<dbReference type="SUPFAM" id="SSF52922">
    <property type="entry name" value="TK C-terminal domain-like"/>
    <property type="match status" value="1"/>
</dbReference>
<dbReference type="PANTHER" id="PTHR11624">
    <property type="entry name" value="DEHYDROGENASE RELATED"/>
    <property type="match status" value="1"/>
</dbReference>
<evidence type="ECO:0000256" key="3">
    <source>
        <dbReference type="ARBA" id="ARBA00011870"/>
    </source>
</evidence>
<dbReference type="PROSITE" id="PS00189">
    <property type="entry name" value="LIPOYL"/>
    <property type="match status" value="1"/>
</dbReference>
<gene>
    <name evidence="13" type="ORF">IAI60_07255</name>
</gene>
<keyword evidence="14" id="KW-1185">Reference proteome</keyword>
<accession>A0ABS3KBR1</accession>
<reference evidence="13 14" key="1">
    <citation type="submission" date="2020-09" db="EMBL/GenBank/DDBJ databases">
        <title>Roseomonas.</title>
        <authorList>
            <person name="Zhu W."/>
        </authorList>
    </citation>
    <scope>NUCLEOTIDE SEQUENCE [LARGE SCALE GENOMIC DNA]</scope>
    <source>
        <strain evidence="13 14">1311</strain>
    </source>
</reference>
<dbReference type="Gene3D" id="3.40.50.970">
    <property type="match status" value="1"/>
</dbReference>
<dbReference type="EC" id="1.2.4.1" evidence="4 10"/>
<name>A0ABS3KBR1_9PROT</name>
<dbReference type="SMART" id="SM00861">
    <property type="entry name" value="Transket_pyr"/>
    <property type="match status" value="1"/>
</dbReference>
<evidence type="ECO:0000313" key="13">
    <source>
        <dbReference type="EMBL" id="MBO1074402.1"/>
    </source>
</evidence>
<dbReference type="CDD" id="cd07036">
    <property type="entry name" value="TPP_PYR_E1-PDHc-beta_like"/>
    <property type="match status" value="1"/>
</dbReference>
<dbReference type="InterPro" id="IPR033248">
    <property type="entry name" value="Transketolase_C"/>
</dbReference>
<organism evidence="13 14">
    <name type="scientific">Roseomonas marmotae</name>
    <dbReference type="NCBI Taxonomy" id="2768161"/>
    <lineage>
        <taxon>Bacteria</taxon>
        <taxon>Pseudomonadati</taxon>
        <taxon>Pseudomonadota</taxon>
        <taxon>Alphaproteobacteria</taxon>
        <taxon>Acetobacterales</taxon>
        <taxon>Roseomonadaceae</taxon>
        <taxon>Roseomonas</taxon>
    </lineage>
</organism>
<evidence type="ECO:0000256" key="10">
    <source>
        <dbReference type="RuleBase" id="RU364074"/>
    </source>
</evidence>
<comment type="catalytic activity">
    <reaction evidence="10">
        <text>N(6)-[(R)-lipoyl]-L-lysyl-[protein] + pyruvate + H(+) = N(6)-[(R)-S(8)-acetyldihydrolipoyl]-L-lysyl-[protein] + CO2</text>
        <dbReference type="Rhea" id="RHEA:19189"/>
        <dbReference type="Rhea" id="RHEA-COMP:10474"/>
        <dbReference type="Rhea" id="RHEA-COMP:10478"/>
        <dbReference type="ChEBI" id="CHEBI:15361"/>
        <dbReference type="ChEBI" id="CHEBI:15378"/>
        <dbReference type="ChEBI" id="CHEBI:16526"/>
        <dbReference type="ChEBI" id="CHEBI:83099"/>
        <dbReference type="ChEBI" id="CHEBI:83111"/>
        <dbReference type="EC" id="1.2.4.1"/>
    </reaction>
</comment>
<feature type="domain" description="Lipoyl-binding" evidence="12">
    <location>
        <begin position="2"/>
        <end position="78"/>
    </location>
</feature>
<feature type="region of interest" description="Disordered" evidence="11">
    <location>
        <begin position="111"/>
        <end position="143"/>
    </location>
</feature>
<dbReference type="Pfam" id="PF00364">
    <property type="entry name" value="Biotin_lipoyl"/>
    <property type="match status" value="1"/>
</dbReference>
<dbReference type="InterPro" id="IPR011053">
    <property type="entry name" value="Single_hybrid_motif"/>
</dbReference>
<comment type="cofactor">
    <cofactor evidence="2 10">
        <name>thiamine diphosphate</name>
        <dbReference type="ChEBI" id="CHEBI:58937"/>
    </cofactor>
</comment>
<protein>
    <recommendedName>
        <fullName evidence="5 10">Pyruvate dehydrogenase E1 component subunit beta</fullName>
        <ecNumber evidence="4 10">1.2.4.1</ecNumber>
    </recommendedName>
</protein>
<proteinExistence type="predicted"/>
<comment type="function">
    <text evidence="10">The pyruvate dehydrogenase complex catalyzes the overall conversion of pyruvate to acetyl-CoA and CO2.</text>
</comment>
<sequence length="471" mass="50239">MGATILMPALSPTMTEGKLARWLKKEGDTVAAGDVIAEIETDKATMEVEAVDEGQITKLLVPEGTEGVQVNSAIAELDGGDSQKAGQGPEQPVSNATRAGGELGQIAKDAEDSGAVAARGTERNEGAAAETKAATPEPERDWGETKSITVREALRDAMAAEMRRDENVFLLGEEVAQYQGAYKISQGLLEEFGPKRVVDTPITEHGFTGMAVGAAMSGLRPIVEFMTFNFSMQAIDQIINSAAKTLYMSGGQLGCPIVFRGPNGAAARVAAQHSQCYASWYAHVPGLKVVAPWSAADAKGLLRAAIRDPNPVVFLENEILYGQSFECPVDEDFILPIGKAKIERKGKDVTIVAFSIEVGLALKAAEKLAEEGIEAEVINLRTIRPLDIDTIVESVKKTNRLVTVEEGWAFSGIGGEVAMQVIENAFDYLDAPPVRVAGLDVPMPYAANLEKLALPTVEHVVNAAKSVTYKK</sequence>
<dbReference type="GO" id="GO:0004739">
    <property type="term" value="F:pyruvate dehydrogenase (acetyl-transferring) activity"/>
    <property type="evidence" value="ECO:0007669"/>
    <property type="project" value="UniProtKB-EC"/>
</dbReference>
<keyword evidence="7 10" id="KW-0560">Oxidoreductase</keyword>
<dbReference type="EMBL" id="JACTNF010000005">
    <property type="protein sequence ID" value="MBO1074402.1"/>
    <property type="molecule type" value="Genomic_DNA"/>
</dbReference>
<dbReference type="InterPro" id="IPR009014">
    <property type="entry name" value="Transketo_C/PFOR_II"/>
</dbReference>
<evidence type="ECO:0000313" key="14">
    <source>
        <dbReference type="Proteomes" id="UP001518990"/>
    </source>
</evidence>
<comment type="cofactor">
    <cofactor evidence="1">
        <name>(R)-lipoate</name>
        <dbReference type="ChEBI" id="CHEBI:83088"/>
    </cofactor>
</comment>
<evidence type="ECO:0000256" key="8">
    <source>
        <dbReference type="ARBA" id="ARBA00023052"/>
    </source>
</evidence>
<evidence type="ECO:0000259" key="12">
    <source>
        <dbReference type="PROSITE" id="PS50968"/>
    </source>
</evidence>